<evidence type="ECO:0000313" key="5">
    <source>
        <dbReference type="Proteomes" id="UP000095003"/>
    </source>
</evidence>
<dbReference type="Proteomes" id="UP000094067">
    <property type="component" value="Unassembled WGS sequence"/>
</dbReference>
<evidence type="ECO:0000313" key="2">
    <source>
        <dbReference type="EMBL" id="ODM02609.1"/>
    </source>
</evidence>
<evidence type="ECO:0000313" key="4">
    <source>
        <dbReference type="Proteomes" id="UP000094067"/>
    </source>
</evidence>
<sequence length="41" mass="4868">MARKQKSLLYTFFSLGTACTMIYLLGIHAFRKSLLYFRTIY</sequence>
<dbReference type="RefSeq" id="WP_009252752.1">
    <property type="nucleotide sequence ID" value="NZ_DBGDOY010000039.1"/>
</dbReference>
<evidence type="ECO:0008006" key="6">
    <source>
        <dbReference type="Google" id="ProtNLM"/>
    </source>
</evidence>
<proteinExistence type="predicted"/>
<gene>
    <name evidence="2" type="ORF">BEH84_06164</name>
    <name evidence="3" type="ORF">BEI61_02393</name>
</gene>
<dbReference type="GeneID" id="93305398"/>
<dbReference type="PROSITE" id="PS51257">
    <property type="entry name" value="PROKAR_LIPOPROTEIN"/>
    <property type="match status" value="1"/>
</dbReference>
<dbReference type="AlphaFoldDB" id="A0A1E3A1U2"/>
<keyword evidence="1" id="KW-1133">Transmembrane helix</keyword>
<name>A0A1E3A1U2_9FIRM</name>
<reference evidence="4 5" key="1">
    <citation type="submission" date="2016-07" db="EMBL/GenBank/DDBJ databases">
        <title>Characterization of isolates of Eisenbergiella tayi derived from blood cultures, using whole genome sequencing.</title>
        <authorList>
            <person name="Burdz T."/>
            <person name="Wiebe D."/>
            <person name="Huynh C."/>
            <person name="Bernard K."/>
        </authorList>
    </citation>
    <scope>NUCLEOTIDE SEQUENCE [LARGE SCALE GENOMIC DNA]</scope>
    <source>
        <strain evidence="3 4">NML 110608</strain>
        <strain evidence="2 5">NML 120489</strain>
    </source>
</reference>
<organism evidence="2 5">
    <name type="scientific">Eisenbergiella tayi</name>
    <dbReference type="NCBI Taxonomy" id="1432052"/>
    <lineage>
        <taxon>Bacteria</taxon>
        <taxon>Bacillati</taxon>
        <taxon>Bacillota</taxon>
        <taxon>Clostridia</taxon>
        <taxon>Lachnospirales</taxon>
        <taxon>Lachnospiraceae</taxon>
        <taxon>Eisenbergiella</taxon>
    </lineage>
</organism>
<dbReference type="Proteomes" id="UP000095003">
    <property type="component" value="Unassembled WGS sequence"/>
</dbReference>
<keyword evidence="1" id="KW-0472">Membrane</keyword>
<evidence type="ECO:0000313" key="3">
    <source>
        <dbReference type="EMBL" id="ODM06503.1"/>
    </source>
</evidence>
<dbReference type="EMBL" id="MCGI01000009">
    <property type="protein sequence ID" value="ODM02609.1"/>
    <property type="molecule type" value="Genomic_DNA"/>
</dbReference>
<evidence type="ECO:0000256" key="1">
    <source>
        <dbReference type="SAM" id="Phobius"/>
    </source>
</evidence>
<keyword evidence="1" id="KW-0812">Transmembrane</keyword>
<comment type="caution">
    <text evidence="2">The sequence shown here is derived from an EMBL/GenBank/DDBJ whole genome shotgun (WGS) entry which is preliminary data.</text>
</comment>
<accession>A0A1E3A1U2</accession>
<dbReference type="EMBL" id="MCGH01000002">
    <property type="protein sequence ID" value="ODM06503.1"/>
    <property type="molecule type" value="Genomic_DNA"/>
</dbReference>
<feature type="transmembrane region" description="Helical" evidence="1">
    <location>
        <begin position="7"/>
        <end position="30"/>
    </location>
</feature>
<protein>
    <recommendedName>
        <fullName evidence="6">Lipoprotein</fullName>
    </recommendedName>
</protein>